<dbReference type="InterPro" id="IPR027417">
    <property type="entry name" value="P-loop_NTPase"/>
</dbReference>
<evidence type="ECO:0000256" key="25">
    <source>
        <dbReference type="SAM" id="Phobius"/>
    </source>
</evidence>
<evidence type="ECO:0000256" key="6">
    <source>
        <dbReference type="ARBA" id="ARBA00022481"/>
    </source>
</evidence>
<proteinExistence type="inferred from homology"/>
<dbReference type="GO" id="GO:0005525">
    <property type="term" value="F:GTP binding"/>
    <property type="evidence" value="ECO:0007669"/>
    <property type="project" value="UniProtKB-UniRule"/>
</dbReference>
<evidence type="ECO:0000256" key="23">
    <source>
        <dbReference type="RuleBase" id="RU367096"/>
    </source>
</evidence>
<evidence type="ECO:0000256" key="13">
    <source>
        <dbReference type="ARBA" id="ARBA00022842"/>
    </source>
</evidence>
<dbReference type="AlphaFoldDB" id="A0AAV2KMD9"/>
<dbReference type="SMART" id="SM00174">
    <property type="entry name" value="RHO"/>
    <property type="match status" value="1"/>
</dbReference>
<keyword evidence="13" id="KW-0460">Magnesium</keyword>
<keyword evidence="5 23" id="KW-1003">Cell membrane</keyword>
<dbReference type="SUPFAM" id="SSF52540">
    <property type="entry name" value="P-loop containing nucleoside triphosphate hydrolases"/>
    <property type="match status" value="1"/>
</dbReference>
<dbReference type="GO" id="GO:0003925">
    <property type="term" value="F:G protein activity"/>
    <property type="evidence" value="ECO:0007669"/>
    <property type="project" value="UniProtKB-EC"/>
</dbReference>
<keyword evidence="19 23" id="KW-0449">Lipoprotein</keyword>
<keyword evidence="28" id="KW-1185">Reference proteome</keyword>
<dbReference type="Pfam" id="PF00071">
    <property type="entry name" value="Ras"/>
    <property type="match status" value="1"/>
</dbReference>
<dbReference type="SMART" id="SM00175">
    <property type="entry name" value="RAB"/>
    <property type="match status" value="1"/>
</dbReference>
<keyword evidence="6 23" id="KW-0488">Methylation</keyword>
<dbReference type="GO" id="GO:0017157">
    <property type="term" value="P:regulation of exocytosis"/>
    <property type="evidence" value="ECO:0007669"/>
    <property type="project" value="UniProtKB-ARBA"/>
</dbReference>
<evidence type="ECO:0000256" key="2">
    <source>
        <dbReference type="ARBA" id="ARBA00004342"/>
    </source>
</evidence>
<evidence type="ECO:0000256" key="16">
    <source>
        <dbReference type="ARBA" id="ARBA00022990"/>
    </source>
</evidence>
<feature type="compositionally biased region" description="Polar residues" evidence="24">
    <location>
        <begin position="400"/>
        <end position="422"/>
    </location>
</feature>
<sequence>MHVSVYLFQYISVEVFFPSENMATEGEPTDLVKVLHLLVLSFTWGMQLWVTFIAGFSLVRQVSRHTFGVVQSKLFPPYFYCLLGTNLVSLTMYAVYHPRELLETHEAIQMLLYFVALITAGLNAQWFGPSNTEVMFQMWEVEKEHGLGQQIGLGAQKEEFAKLKEKDPKYREYRKRFGRYHGLSALCNLIGFMCATCSAEMASSDSRLQQQPSQKDAADQNFDYMFKLLIIGNSSVGKTSFLFRYADDSFTSAFVSTVGIDFKVKTVFRQDKRIKLQIWDTAGQERYRTITTAYYRGAMGFLLMYDITNQDSFNAVQDWATQIKTYSWDNAQVILVANKCDLEDDRLIPTEDGQRLAEDLGFQFFEASAKDNINVKQVFERLVDVICDKMNESMDGDMNLMSNHRTQNLKDSSSENQGSCSC</sequence>
<dbReference type="Proteomes" id="UP001497482">
    <property type="component" value="Chromosome 18"/>
</dbReference>
<dbReference type="PROSITE" id="PS51421">
    <property type="entry name" value="RAS"/>
    <property type="match status" value="1"/>
</dbReference>
<feature type="region of interest" description="Disordered" evidence="24">
    <location>
        <begin position="399"/>
        <end position="422"/>
    </location>
</feature>
<evidence type="ECO:0000256" key="14">
    <source>
        <dbReference type="ARBA" id="ARBA00022927"/>
    </source>
</evidence>
<dbReference type="InterPro" id="IPR005225">
    <property type="entry name" value="Small_GTP-bd"/>
</dbReference>
<evidence type="ECO:0000256" key="19">
    <source>
        <dbReference type="ARBA" id="ARBA00023288"/>
    </source>
</evidence>
<evidence type="ECO:0000256" key="11">
    <source>
        <dbReference type="ARBA" id="ARBA00022741"/>
    </source>
</evidence>
<evidence type="ECO:0000256" key="22">
    <source>
        <dbReference type="ARBA" id="ARBA00060086"/>
    </source>
</evidence>
<evidence type="ECO:0000256" key="12">
    <source>
        <dbReference type="ARBA" id="ARBA00022801"/>
    </source>
</evidence>
<keyword evidence="18 23" id="KW-0472">Membrane</keyword>
<dbReference type="PRINTS" id="PR00449">
    <property type="entry name" value="RASTRNSFRMNG"/>
</dbReference>
<evidence type="ECO:0000256" key="1">
    <source>
        <dbReference type="ARBA" id="ARBA00001946"/>
    </source>
</evidence>
<evidence type="ECO:0000256" key="24">
    <source>
        <dbReference type="SAM" id="MobiDB-lite"/>
    </source>
</evidence>
<evidence type="ECO:0000256" key="18">
    <source>
        <dbReference type="ARBA" id="ARBA00023136"/>
    </source>
</evidence>
<feature type="domain" description="TMEM205-like" evidence="26">
    <location>
        <begin position="38"/>
        <end position="138"/>
    </location>
</feature>
<dbReference type="NCBIfam" id="TIGR00231">
    <property type="entry name" value="small_GTP"/>
    <property type="match status" value="1"/>
</dbReference>
<keyword evidence="14 23" id="KW-0653">Protein transport</keyword>
<keyword evidence="4 23" id="KW-0813">Transport</keyword>
<dbReference type="GO" id="GO:0005886">
    <property type="term" value="C:plasma membrane"/>
    <property type="evidence" value="ECO:0007669"/>
    <property type="project" value="UniProtKB-SubCell"/>
</dbReference>
<keyword evidence="9 25" id="KW-0812">Transmembrane</keyword>
<reference evidence="27 28" key="1">
    <citation type="submission" date="2024-04" db="EMBL/GenBank/DDBJ databases">
        <authorList>
            <person name="Waldvogel A.-M."/>
            <person name="Schoenle A."/>
        </authorList>
    </citation>
    <scope>NUCLEOTIDE SEQUENCE [LARGE SCALE GENOMIC DNA]</scope>
</reference>
<protein>
    <recommendedName>
        <fullName evidence="23">Ras-related protein Rab-3</fullName>
    </recommendedName>
</protein>
<keyword evidence="20 23" id="KW-0636">Prenylation</keyword>
<comment type="similarity">
    <text evidence="3 23">Belongs to the small GTPase superfamily. Rab family.</text>
</comment>
<dbReference type="GO" id="GO:0006886">
    <property type="term" value="P:intracellular protein transport"/>
    <property type="evidence" value="ECO:0007669"/>
    <property type="project" value="UniProtKB-UniRule"/>
</dbReference>
<gene>
    <name evidence="27" type="ORF">KC01_LOCUS18391</name>
</gene>
<organism evidence="27 28">
    <name type="scientific">Knipowitschia caucasica</name>
    <name type="common">Caucasian dwarf goby</name>
    <name type="synonym">Pomatoschistus caucasicus</name>
    <dbReference type="NCBI Taxonomy" id="637954"/>
    <lineage>
        <taxon>Eukaryota</taxon>
        <taxon>Metazoa</taxon>
        <taxon>Chordata</taxon>
        <taxon>Craniata</taxon>
        <taxon>Vertebrata</taxon>
        <taxon>Euteleostomi</taxon>
        <taxon>Actinopterygii</taxon>
        <taxon>Neopterygii</taxon>
        <taxon>Teleostei</taxon>
        <taxon>Neoteleostei</taxon>
        <taxon>Acanthomorphata</taxon>
        <taxon>Gobiaria</taxon>
        <taxon>Gobiiformes</taxon>
        <taxon>Gobioidei</taxon>
        <taxon>Gobiidae</taxon>
        <taxon>Gobiinae</taxon>
        <taxon>Knipowitschia</taxon>
    </lineage>
</organism>
<evidence type="ECO:0000256" key="3">
    <source>
        <dbReference type="ARBA" id="ARBA00006270"/>
    </source>
</evidence>
<evidence type="ECO:0000256" key="20">
    <source>
        <dbReference type="ARBA" id="ARBA00023289"/>
    </source>
</evidence>
<dbReference type="InterPro" id="IPR050305">
    <property type="entry name" value="Small_GTPase_Rab"/>
</dbReference>
<dbReference type="GO" id="GO:0030141">
    <property type="term" value="C:secretory granule"/>
    <property type="evidence" value="ECO:0007669"/>
    <property type="project" value="UniProtKB-ARBA"/>
</dbReference>
<dbReference type="PROSITE" id="PS51420">
    <property type="entry name" value="RHO"/>
    <property type="match status" value="1"/>
</dbReference>
<dbReference type="InterPro" id="IPR025423">
    <property type="entry name" value="TMEM205-like"/>
</dbReference>
<dbReference type="PROSITE" id="PS51419">
    <property type="entry name" value="RAB"/>
    <property type="match status" value="1"/>
</dbReference>
<evidence type="ECO:0000313" key="28">
    <source>
        <dbReference type="Proteomes" id="UP001497482"/>
    </source>
</evidence>
<dbReference type="SMART" id="SM00176">
    <property type="entry name" value="RAN"/>
    <property type="match status" value="1"/>
</dbReference>
<evidence type="ECO:0000256" key="21">
    <source>
        <dbReference type="ARBA" id="ARBA00047660"/>
    </source>
</evidence>
<dbReference type="InterPro" id="IPR001806">
    <property type="entry name" value="Small_GTPase"/>
</dbReference>
<comment type="function">
    <text evidence="22">The small GTPases Rab are key regulators of intracellular membrane trafficking, from the formation of transport vesicles to their fusion with membranes. Rabs cycle between an inactive GDP-bound form and an active GTP-bound form that is able to recruit to membranes different sets of downstream effectors directly responsible for vesicle formation, movement, tethering and fusion. RAB3D may be involved in the insulin-induced exocytosis of GLUT4-containing vesicles in adipocytes.</text>
</comment>
<evidence type="ECO:0000256" key="7">
    <source>
        <dbReference type="ARBA" id="ARBA00022483"/>
    </source>
</evidence>
<comment type="catalytic activity">
    <reaction evidence="21">
        <text>GTP + H2O = GDP + phosphate + H(+)</text>
        <dbReference type="Rhea" id="RHEA:19669"/>
        <dbReference type="ChEBI" id="CHEBI:15377"/>
        <dbReference type="ChEBI" id="CHEBI:15378"/>
        <dbReference type="ChEBI" id="CHEBI:37565"/>
        <dbReference type="ChEBI" id="CHEBI:43474"/>
        <dbReference type="ChEBI" id="CHEBI:58189"/>
        <dbReference type="EC" id="3.6.5.2"/>
    </reaction>
    <physiologicalReaction direction="left-to-right" evidence="21">
        <dbReference type="Rhea" id="RHEA:19670"/>
    </physiologicalReaction>
</comment>
<comment type="subcellular location">
    <subcellularLocation>
        <location evidence="2 23">Cell membrane</location>
        <topology evidence="2 23">Lipid-anchor</topology>
        <orientation evidence="2 23">Cytoplasmic side</orientation>
    </subcellularLocation>
</comment>
<feature type="transmembrane region" description="Helical" evidence="25">
    <location>
        <begin position="34"/>
        <end position="56"/>
    </location>
</feature>
<dbReference type="FunFam" id="3.40.50.300:FF:000448">
    <property type="entry name" value="RAB3D, member RAS oncogene family"/>
    <property type="match status" value="1"/>
</dbReference>
<keyword evidence="15 25" id="KW-1133">Transmembrane helix</keyword>
<name>A0AAV2KMD9_KNICA</name>
<keyword evidence="10" id="KW-0479">Metal-binding</keyword>
<evidence type="ECO:0000256" key="8">
    <source>
        <dbReference type="ARBA" id="ARBA00022553"/>
    </source>
</evidence>
<feature type="transmembrane region" description="Helical" evidence="25">
    <location>
        <begin position="108"/>
        <end position="128"/>
    </location>
</feature>
<comment type="cofactor">
    <cofactor evidence="1">
        <name>Mg(2+)</name>
        <dbReference type="ChEBI" id="CHEBI:18420"/>
    </cofactor>
</comment>
<evidence type="ECO:0000256" key="5">
    <source>
        <dbReference type="ARBA" id="ARBA00022475"/>
    </source>
</evidence>
<evidence type="ECO:0000313" key="27">
    <source>
        <dbReference type="EMBL" id="CAL1588627.1"/>
    </source>
</evidence>
<dbReference type="CDD" id="cd01865">
    <property type="entry name" value="Rab3"/>
    <property type="match status" value="1"/>
</dbReference>
<dbReference type="GO" id="GO:0006887">
    <property type="term" value="P:exocytosis"/>
    <property type="evidence" value="ECO:0007669"/>
    <property type="project" value="UniProtKB-KW"/>
</dbReference>
<evidence type="ECO:0000256" key="4">
    <source>
        <dbReference type="ARBA" id="ARBA00022448"/>
    </source>
</evidence>
<keyword evidence="11 23" id="KW-0547">Nucleotide-binding</keyword>
<evidence type="ECO:0000259" key="26">
    <source>
        <dbReference type="Pfam" id="PF13664"/>
    </source>
</evidence>
<keyword evidence="16" id="KW-0007">Acetylation</keyword>
<evidence type="ECO:0000256" key="15">
    <source>
        <dbReference type="ARBA" id="ARBA00022989"/>
    </source>
</evidence>
<dbReference type="InterPro" id="IPR037872">
    <property type="entry name" value="Rab3"/>
</dbReference>
<accession>A0AAV2KMD9</accession>
<feature type="transmembrane region" description="Helical" evidence="25">
    <location>
        <begin position="77"/>
        <end position="96"/>
    </location>
</feature>
<dbReference type="SMART" id="SM00173">
    <property type="entry name" value="RAS"/>
    <property type="match status" value="1"/>
</dbReference>
<keyword evidence="7" id="KW-0268">Exocytosis</keyword>
<dbReference type="Pfam" id="PF13664">
    <property type="entry name" value="DUF4149"/>
    <property type="match status" value="1"/>
</dbReference>
<dbReference type="EMBL" id="OZ035840">
    <property type="protein sequence ID" value="CAL1588627.1"/>
    <property type="molecule type" value="Genomic_DNA"/>
</dbReference>
<keyword evidence="17 23" id="KW-0342">GTP-binding</keyword>
<dbReference type="PANTHER" id="PTHR47980">
    <property type="entry name" value="LD44762P"/>
    <property type="match status" value="1"/>
</dbReference>
<keyword evidence="8" id="KW-0597">Phosphoprotein</keyword>
<evidence type="ECO:0000256" key="9">
    <source>
        <dbReference type="ARBA" id="ARBA00022692"/>
    </source>
</evidence>
<dbReference type="Gene3D" id="3.40.50.300">
    <property type="entry name" value="P-loop containing nucleotide triphosphate hydrolases"/>
    <property type="match status" value="1"/>
</dbReference>
<dbReference type="GO" id="GO:0046872">
    <property type="term" value="F:metal ion binding"/>
    <property type="evidence" value="ECO:0007669"/>
    <property type="project" value="UniProtKB-KW"/>
</dbReference>
<keyword evidence="12" id="KW-0378">Hydrolase</keyword>
<evidence type="ECO:0000256" key="10">
    <source>
        <dbReference type="ARBA" id="ARBA00022723"/>
    </source>
</evidence>
<evidence type="ECO:0000256" key="17">
    <source>
        <dbReference type="ARBA" id="ARBA00023134"/>
    </source>
</evidence>